<sequence length="154" mass="16423">MSGLHLTVTTPMSVLVDETGVASVRAEDRSGSFGILPGHTEFMTVLPASVLRWRTAEGALHFCALRSGLLTVENGSKVAIACREGVLGDDLHALEAEVETLRAAEADADRRERVEQMRLHASAVRQLMQYLRPGRPAGPGAAPFAQRPPGGEAP</sequence>
<comment type="subunit">
    <text evidence="10">F-type ATPases have 2 components, CF(1) - the catalytic core - and CF(0) - the membrane proton channel. CF(1) has five subunits: alpha(3), beta(3), gamma(1), delta(1), epsilon(1). CF(0) has three main subunits: a, b and c.</text>
</comment>
<comment type="similarity">
    <text evidence="3 10">Belongs to the ATPase epsilon chain family.</text>
</comment>
<evidence type="ECO:0000256" key="3">
    <source>
        <dbReference type="ARBA" id="ARBA00005712"/>
    </source>
</evidence>
<dbReference type="Gene3D" id="2.60.15.10">
    <property type="entry name" value="F0F1 ATP synthase delta/epsilon subunit, N-terminal"/>
    <property type="match status" value="1"/>
</dbReference>
<dbReference type="EMBL" id="FOZW01000008">
    <property type="protein sequence ID" value="SFT00820.1"/>
    <property type="molecule type" value="Genomic_DNA"/>
</dbReference>
<dbReference type="GO" id="GO:0005524">
    <property type="term" value="F:ATP binding"/>
    <property type="evidence" value="ECO:0007669"/>
    <property type="project" value="UniProtKB-UniRule"/>
</dbReference>
<dbReference type="PANTHER" id="PTHR13822:SF10">
    <property type="entry name" value="ATP SYNTHASE EPSILON CHAIN, CHLOROPLASTIC"/>
    <property type="match status" value="1"/>
</dbReference>
<feature type="domain" description="ATP synthase F1 complex delta/epsilon subunit N-terminal" evidence="12">
    <location>
        <begin position="4"/>
        <end position="82"/>
    </location>
</feature>
<dbReference type="InterPro" id="IPR036771">
    <property type="entry name" value="ATPsynth_dsu/esu_N"/>
</dbReference>
<evidence type="ECO:0000256" key="2">
    <source>
        <dbReference type="ARBA" id="ARBA00004184"/>
    </source>
</evidence>
<reference evidence="14" key="1">
    <citation type="submission" date="2016-10" db="EMBL/GenBank/DDBJ databases">
        <authorList>
            <person name="Varghese N."/>
            <person name="Submissions S."/>
        </authorList>
    </citation>
    <scope>NUCLEOTIDE SEQUENCE [LARGE SCALE GENOMIC DNA]</scope>
    <source>
        <strain evidence="14">DSM 26894</strain>
    </source>
</reference>
<keyword evidence="7 10" id="KW-0472">Membrane</keyword>
<evidence type="ECO:0000256" key="4">
    <source>
        <dbReference type="ARBA" id="ARBA00022448"/>
    </source>
</evidence>
<keyword evidence="9 10" id="KW-0066">ATP synthesis</keyword>
<evidence type="ECO:0000256" key="8">
    <source>
        <dbReference type="ARBA" id="ARBA00023196"/>
    </source>
</evidence>
<evidence type="ECO:0000256" key="9">
    <source>
        <dbReference type="ARBA" id="ARBA00023310"/>
    </source>
</evidence>
<evidence type="ECO:0000313" key="13">
    <source>
        <dbReference type="EMBL" id="SFT00820.1"/>
    </source>
</evidence>
<keyword evidence="8 10" id="KW-0139">CF(1)</keyword>
<dbReference type="GO" id="GO:0012505">
    <property type="term" value="C:endomembrane system"/>
    <property type="evidence" value="ECO:0007669"/>
    <property type="project" value="UniProtKB-SubCell"/>
</dbReference>
<accession>A0A1I6UHA6</accession>
<dbReference type="RefSeq" id="WP_092426899.1">
    <property type="nucleotide sequence ID" value="NZ_FNCL01000009.1"/>
</dbReference>
<dbReference type="Proteomes" id="UP000199392">
    <property type="component" value="Unassembled WGS sequence"/>
</dbReference>
<dbReference type="Pfam" id="PF02823">
    <property type="entry name" value="ATP-synt_DE_N"/>
    <property type="match status" value="1"/>
</dbReference>
<dbReference type="PANTHER" id="PTHR13822">
    <property type="entry name" value="ATP SYNTHASE DELTA/EPSILON CHAIN"/>
    <property type="match status" value="1"/>
</dbReference>
<evidence type="ECO:0000256" key="5">
    <source>
        <dbReference type="ARBA" id="ARBA00022781"/>
    </source>
</evidence>
<protein>
    <recommendedName>
        <fullName evidence="10">ATP synthase epsilon chain</fullName>
    </recommendedName>
    <alternativeName>
        <fullName evidence="10">ATP synthase F1 sector epsilon subunit</fullName>
    </alternativeName>
    <alternativeName>
        <fullName evidence="10">F-ATPase epsilon subunit</fullName>
    </alternativeName>
</protein>
<dbReference type="NCBIfam" id="NF009981">
    <property type="entry name" value="PRK13447.1"/>
    <property type="match status" value="1"/>
</dbReference>
<evidence type="ECO:0000313" key="14">
    <source>
        <dbReference type="Proteomes" id="UP000199392"/>
    </source>
</evidence>
<proteinExistence type="inferred from homology"/>
<organism evidence="13 14">
    <name type="scientific">Alloyangia pacifica</name>
    <dbReference type="NCBI Taxonomy" id="311180"/>
    <lineage>
        <taxon>Bacteria</taxon>
        <taxon>Pseudomonadati</taxon>
        <taxon>Pseudomonadota</taxon>
        <taxon>Alphaproteobacteria</taxon>
        <taxon>Rhodobacterales</taxon>
        <taxon>Roseobacteraceae</taxon>
        <taxon>Alloyangia</taxon>
    </lineage>
</organism>
<keyword evidence="5 10" id="KW-0375">Hydrogen ion transport</keyword>
<evidence type="ECO:0000256" key="11">
    <source>
        <dbReference type="SAM" id="MobiDB-lite"/>
    </source>
</evidence>
<dbReference type="GO" id="GO:0046933">
    <property type="term" value="F:proton-transporting ATP synthase activity, rotational mechanism"/>
    <property type="evidence" value="ECO:0007669"/>
    <property type="project" value="UniProtKB-UniRule"/>
</dbReference>
<dbReference type="SUPFAM" id="SSF51344">
    <property type="entry name" value="Epsilon subunit of F1F0-ATP synthase N-terminal domain"/>
    <property type="match status" value="1"/>
</dbReference>
<evidence type="ECO:0000256" key="1">
    <source>
        <dbReference type="ARBA" id="ARBA00003543"/>
    </source>
</evidence>
<dbReference type="InterPro" id="IPR001469">
    <property type="entry name" value="ATP_synth_F1_dsu/esu"/>
</dbReference>
<keyword evidence="4 10" id="KW-0813">Transport</keyword>
<keyword evidence="6 10" id="KW-0406">Ion transport</keyword>
<dbReference type="AlphaFoldDB" id="A0A1I6UHA6"/>
<dbReference type="NCBIfam" id="TIGR03166">
    <property type="entry name" value="alt_F1F0_F1_eps"/>
    <property type="match status" value="1"/>
</dbReference>
<dbReference type="OrthoDB" id="272739at2"/>
<dbReference type="GO" id="GO:0045259">
    <property type="term" value="C:proton-transporting ATP synthase complex"/>
    <property type="evidence" value="ECO:0007669"/>
    <property type="project" value="UniProtKB-KW"/>
</dbReference>
<dbReference type="STRING" id="311180.SAMN04488050_10830"/>
<evidence type="ECO:0000259" key="12">
    <source>
        <dbReference type="Pfam" id="PF02823"/>
    </source>
</evidence>
<evidence type="ECO:0000256" key="10">
    <source>
        <dbReference type="HAMAP-Rule" id="MF_00530"/>
    </source>
</evidence>
<evidence type="ECO:0000256" key="7">
    <source>
        <dbReference type="ARBA" id="ARBA00023136"/>
    </source>
</evidence>
<keyword evidence="14" id="KW-1185">Reference proteome</keyword>
<keyword evidence="10" id="KW-1003">Cell membrane</keyword>
<dbReference type="CDD" id="cd12152">
    <property type="entry name" value="F1-ATPase_delta"/>
    <property type="match status" value="1"/>
</dbReference>
<gene>
    <name evidence="10" type="primary">atpC</name>
    <name evidence="13" type="ORF">SAMN04488050_10830</name>
</gene>
<comment type="subcellular location">
    <subcellularLocation>
        <location evidence="10">Cell membrane</location>
        <topology evidence="10">Peripheral membrane protein</topology>
    </subcellularLocation>
    <subcellularLocation>
        <location evidence="2">Endomembrane system</location>
        <topology evidence="2">Peripheral membrane protein</topology>
    </subcellularLocation>
</comment>
<comment type="function">
    <text evidence="1 10">Produces ATP from ADP in the presence of a proton gradient across the membrane.</text>
</comment>
<dbReference type="InterPro" id="IPR020546">
    <property type="entry name" value="ATP_synth_F1_dsu/esu_N"/>
</dbReference>
<name>A0A1I6UHA6_9RHOB</name>
<dbReference type="HAMAP" id="MF_00530">
    <property type="entry name" value="ATP_synth_epsil_bac"/>
    <property type="match status" value="1"/>
</dbReference>
<dbReference type="GO" id="GO:0005886">
    <property type="term" value="C:plasma membrane"/>
    <property type="evidence" value="ECO:0007669"/>
    <property type="project" value="UniProtKB-SubCell"/>
</dbReference>
<evidence type="ECO:0000256" key="6">
    <source>
        <dbReference type="ARBA" id="ARBA00023065"/>
    </source>
</evidence>
<feature type="region of interest" description="Disordered" evidence="11">
    <location>
        <begin position="132"/>
        <end position="154"/>
    </location>
</feature>
<dbReference type="InterPro" id="IPR024037">
    <property type="entry name" value="Alt_ATP_synth_F1_esu"/>
</dbReference>